<accession>A0AAQ3M744</accession>
<dbReference type="PANTHER" id="PTHR37543">
    <property type="entry name" value="CCCH ZINC FINGER DNA BINDING PROTEIN (AFU_ORTHOLOGUE AFUA_5G12760)"/>
    <property type="match status" value="1"/>
</dbReference>
<keyword evidence="8" id="KW-1185">Reference proteome</keyword>
<feature type="compositionally biased region" description="Low complexity" evidence="5">
    <location>
        <begin position="297"/>
        <end position="316"/>
    </location>
</feature>
<name>A0AAQ3M744_9PEZI</name>
<evidence type="ECO:0000256" key="4">
    <source>
        <dbReference type="PROSITE-ProRule" id="PRU00723"/>
    </source>
</evidence>
<sequence length="760" mass="83796">MNGNTSPPNYQALLEGFRRSDAQRDELVVEIIQNYQKLQSQYDMKCDDYNNEVESRRMWQMKARAAESALSDERQVSGSSPFVLVIIDGDGAIFQDMLLAAGKEGGADAAHQLQVEIRNQLRALYPEGSVGDWNIVVQIILNLQGLGTKLQSSGIILNPNELAAFGRQFGLTQPLFSFVDVGGGKERADHKIRETLRLYLPIAQFLEPYRRDPNISARLTLIETRPAEPGFVELGLRRIRLPRIFRSEDLNCGLQSYQPRTQRSENDLFEFPEHIVERRDISKPITKPSPIARPSQTTTSRAPSTDSSASASTWATVGSKGVPGVGKINITAKKQPVRKFMLLNAYDERMDQELPKTDSNAEYRFSERARSKGKLCNNYHLTGKCGQGEFCDYHHGERLTPGEQLVLKHKARSLHCPTKFGCRDFACFLGHHCKFGNKCHLDYCRFADTHDAELEPAKKFYEDQSEEWMSSYLNASNSSIMRSVYLAFIAAVSSISPVSAIAVAQQEVLTAVQLGQQALNAAINDVLHNDLPTAQIDYNIAAAKIGDLGYFIDPPQDACSNSASGPHYNKTSQKSQQSIVGALESVQIRLTCLSTSLLFNNTPSALAAWQFSMATLDSTYDYIFADQYIDNLPSHPANASAAVFGDAQMAQSSLNLLIYNIQSGDRMAAQAQYQTVSDMLYNDLAPMVPCNLDGKAPSDPCIAAGTGVAAINLTQIVGCVQSVQLALVGLAGDVIDNKSVDDHCAIIGQDFKATHDFIFE</sequence>
<feature type="domain" description="C3H1-type" evidence="6">
    <location>
        <begin position="370"/>
        <end position="398"/>
    </location>
</feature>
<organism evidence="7 8">
    <name type="scientific">Acrodontium crateriforme</name>
    <dbReference type="NCBI Taxonomy" id="150365"/>
    <lineage>
        <taxon>Eukaryota</taxon>
        <taxon>Fungi</taxon>
        <taxon>Dikarya</taxon>
        <taxon>Ascomycota</taxon>
        <taxon>Pezizomycotina</taxon>
        <taxon>Dothideomycetes</taxon>
        <taxon>Dothideomycetidae</taxon>
        <taxon>Mycosphaerellales</taxon>
        <taxon>Teratosphaeriaceae</taxon>
        <taxon>Acrodontium</taxon>
    </lineage>
</organism>
<dbReference type="GO" id="GO:0008270">
    <property type="term" value="F:zinc ion binding"/>
    <property type="evidence" value="ECO:0007669"/>
    <property type="project" value="UniProtKB-KW"/>
</dbReference>
<dbReference type="InterPro" id="IPR000571">
    <property type="entry name" value="Znf_CCCH"/>
</dbReference>
<dbReference type="Pfam" id="PF25540">
    <property type="entry name" value="DUF7923"/>
    <property type="match status" value="1"/>
</dbReference>
<dbReference type="SUPFAM" id="SSF90229">
    <property type="entry name" value="CCCH zinc finger"/>
    <property type="match status" value="1"/>
</dbReference>
<evidence type="ECO:0000256" key="3">
    <source>
        <dbReference type="ARBA" id="ARBA00022833"/>
    </source>
</evidence>
<dbReference type="Pfam" id="PF25543">
    <property type="entry name" value="zf-CCCH_tandem"/>
    <property type="match status" value="1"/>
</dbReference>
<dbReference type="InterPro" id="IPR036855">
    <property type="entry name" value="Znf_CCCH_sf"/>
</dbReference>
<dbReference type="Proteomes" id="UP001303373">
    <property type="component" value="Chromosome 6"/>
</dbReference>
<dbReference type="SMART" id="SM00356">
    <property type="entry name" value="ZnF_C3H1"/>
    <property type="match status" value="1"/>
</dbReference>
<dbReference type="InterPro" id="IPR057654">
    <property type="entry name" value="Znf-CCCH_tandem"/>
</dbReference>
<evidence type="ECO:0000313" key="7">
    <source>
        <dbReference type="EMBL" id="WPH01358.1"/>
    </source>
</evidence>
<feature type="zinc finger region" description="C3H1-type" evidence="4">
    <location>
        <begin position="370"/>
        <end position="398"/>
    </location>
</feature>
<evidence type="ECO:0000256" key="5">
    <source>
        <dbReference type="SAM" id="MobiDB-lite"/>
    </source>
</evidence>
<evidence type="ECO:0000259" key="6">
    <source>
        <dbReference type="PROSITE" id="PS50103"/>
    </source>
</evidence>
<dbReference type="InterPro" id="IPR057683">
    <property type="entry name" value="DUF7923"/>
</dbReference>
<reference evidence="7 8" key="1">
    <citation type="submission" date="2023-11" db="EMBL/GenBank/DDBJ databases">
        <title>An acidophilic fungus is an integral part of prey digestion in a carnivorous sundew plant.</title>
        <authorList>
            <person name="Tsai I.J."/>
        </authorList>
    </citation>
    <scope>NUCLEOTIDE SEQUENCE [LARGE SCALE GENOMIC DNA]</scope>
    <source>
        <strain evidence="7">169a</strain>
    </source>
</reference>
<evidence type="ECO:0000256" key="2">
    <source>
        <dbReference type="ARBA" id="ARBA00022771"/>
    </source>
</evidence>
<feature type="region of interest" description="Disordered" evidence="5">
    <location>
        <begin position="279"/>
        <end position="316"/>
    </location>
</feature>
<evidence type="ECO:0000256" key="1">
    <source>
        <dbReference type="ARBA" id="ARBA00022723"/>
    </source>
</evidence>
<dbReference type="PROSITE" id="PS50103">
    <property type="entry name" value="ZF_C3H1"/>
    <property type="match status" value="1"/>
</dbReference>
<protein>
    <recommendedName>
        <fullName evidence="6">C3H1-type domain-containing protein</fullName>
    </recommendedName>
</protein>
<gene>
    <name evidence="7" type="ORF">R9X50_00420000</name>
</gene>
<keyword evidence="2 4" id="KW-0863">Zinc-finger</keyword>
<dbReference type="EMBL" id="CP138585">
    <property type="protein sequence ID" value="WPH01358.1"/>
    <property type="molecule type" value="Genomic_DNA"/>
</dbReference>
<keyword evidence="1 4" id="KW-0479">Metal-binding</keyword>
<evidence type="ECO:0000313" key="8">
    <source>
        <dbReference type="Proteomes" id="UP001303373"/>
    </source>
</evidence>
<dbReference type="Pfam" id="PF25542">
    <property type="entry name" value="zf-CCCH_12"/>
    <property type="match status" value="1"/>
</dbReference>
<dbReference type="PANTHER" id="PTHR37543:SF1">
    <property type="entry name" value="CCCH ZINC FINGER DNA BINDING PROTEIN (AFU_ORTHOLOGUE AFUA_5G12760)"/>
    <property type="match status" value="1"/>
</dbReference>
<dbReference type="AlphaFoldDB" id="A0AAQ3M744"/>
<proteinExistence type="predicted"/>
<keyword evidence="3 4" id="KW-0862">Zinc</keyword>